<reference evidence="2 3" key="1">
    <citation type="journal article" date="2018" name="Int. J. Syst. Evol. Microbiol.">
        <title>Parvibium lacunae gen. nov., sp. nov., a new member of the family Alcaligenaceae isolated from a freshwater pond.</title>
        <authorList>
            <person name="Chen W.M."/>
            <person name="Xie P.B."/>
            <person name="Hsu M.Y."/>
            <person name="Sheu S.Y."/>
        </authorList>
    </citation>
    <scope>NUCLEOTIDE SEQUENCE [LARGE SCALE GENOMIC DNA]</scope>
    <source>
        <strain evidence="2 3">KMB9</strain>
    </source>
</reference>
<keyword evidence="1" id="KW-1133">Transmembrane helix</keyword>
<dbReference type="Proteomes" id="UP000252357">
    <property type="component" value="Unassembled WGS sequence"/>
</dbReference>
<evidence type="ECO:0000256" key="1">
    <source>
        <dbReference type="SAM" id="Phobius"/>
    </source>
</evidence>
<dbReference type="AlphaFoldDB" id="A0A368KY97"/>
<dbReference type="EMBL" id="QPGB01000013">
    <property type="protein sequence ID" value="RCS56433.1"/>
    <property type="molecule type" value="Genomic_DNA"/>
</dbReference>
<dbReference type="RefSeq" id="WP_114403747.1">
    <property type="nucleotide sequence ID" value="NZ_QPGB01000013.1"/>
</dbReference>
<sequence length="217" mass="25178">MIGLTLLVIIIGYPTLLIWVWHTTKVKQGSWIGFILLATPGVLHFWDLPVIYAHHQWICAQEGGLKVFMQPEKTDTVQFDPESYSWAESSAEYVLQKFYPAIKTVEVNNGNSTQGQRNYFTYTVDPASVGGDPNKYKFIKTPINQLSPNLYRIRKRHSPIYEGQRREYLLEKNGHRYASWTELISGWNSGGYITQDWRCEMDTPRMPTHYLVDLLTK</sequence>
<feature type="transmembrane region" description="Helical" evidence="1">
    <location>
        <begin position="6"/>
        <end position="22"/>
    </location>
</feature>
<name>A0A368KY97_9BURK</name>
<keyword evidence="1" id="KW-0812">Transmembrane</keyword>
<organism evidence="2 3">
    <name type="scientific">Parvibium lacunae</name>
    <dbReference type="NCBI Taxonomy" id="1888893"/>
    <lineage>
        <taxon>Bacteria</taxon>
        <taxon>Pseudomonadati</taxon>
        <taxon>Pseudomonadota</taxon>
        <taxon>Betaproteobacteria</taxon>
        <taxon>Burkholderiales</taxon>
        <taxon>Alcaligenaceae</taxon>
        <taxon>Parvibium</taxon>
    </lineage>
</organism>
<evidence type="ECO:0000313" key="2">
    <source>
        <dbReference type="EMBL" id="RCS56433.1"/>
    </source>
</evidence>
<protein>
    <submittedName>
        <fullName evidence="2">Uncharacterized protein</fullName>
    </submittedName>
</protein>
<gene>
    <name evidence="2" type="ORF">DU000_12490</name>
</gene>
<comment type="caution">
    <text evidence="2">The sequence shown here is derived from an EMBL/GenBank/DDBJ whole genome shotgun (WGS) entry which is preliminary data.</text>
</comment>
<proteinExistence type="predicted"/>
<keyword evidence="1" id="KW-0472">Membrane</keyword>
<keyword evidence="3" id="KW-1185">Reference proteome</keyword>
<accession>A0A368KY97</accession>
<feature type="transmembrane region" description="Helical" evidence="1">
    <location>
        <begin position="29"/>
        <end position="46"/>
    </location>
</feature>
<evidence type="ECO:0000313" key="3">
    <source>
        <dbReference type="Proteomes" id="UP000252357"/>
    </source>
</evidence>